<dbReference type="PANTHER" id="PTHR34475:SF1">
    <property type="entry name" value="CYTOSKELETON PROTEIN RODZ"/>
    <property type="match status" value="1"/>
</dbReference>
<dbReference type="PATRIC" id="fig|136160.3.peg.1939"/>
<dbReference type="RefSeq" id="WP_053430979.1">
    <property type="nucleotide sequence ID" value="NZ_CP040441.1"/>
</dbReference>
<organism evidence="3">
    <name type="scientific">Halalkalibacterium halodurans</name>
    <name type="common">Bacillus halodurans</name>
    <dbReference type="NCBI Taxonomy" id="86665"/>
    <lineage>
        <taxon>Bacteria</taxon>
        <taxon>Bacillati</taxon>
        <taxon>Bacillota</taxon>
        <taxon>Bacilli</taxon>
        <taxon>Bacillales</taxon>
        <taxon>Bacillaceae</taxon>
        <taxon>Halalkalibacterium (ex Joshi et al. 2022)</taxon>
    </lineage>
</organism>
<feature type="compositionally biased region" description="Acidic residues" evidence="1">
    <location>
        <begin position="145"/>
        <end position="166"/>
    </location>
</feature>
<accession>A0A0M0KJ70</accession>
<evidence type="ECO:0000256" key="1">
    <source>
        <dbReference type="SAM" id="MobiDB-lite"/>
    </source>
</evidence>
<dbReference type="GeneID" id="87597908"/>
<dbReference type="Pfam" id="PF13464">
    <property type="entry name" value="RodZ_C"/>
    <property type="match status" value="1"/>
</dbReference>
<dbReference type="SUPFAM" id="SSF47413">
    <property type="entry name" value="lambda repressor-like DNA-binding domains"/>
    <property type="match status" value="1"/>
</dbReference>
<feature type="region of interest" description="Disordered" evidence="1">
    <location>
        <begin position="136"/>
        <end position="190"/>
    </location>
</feature>
<feature type="region of interest" description="Disordered" evidence="1">
    <location>
        <begin position="71"/>
        <end position="100"/>
    </location>
</feature>
<feature type="compositionally biased region" description="Acidic residues" evidence="1">
    <location>
        <begin position="174"/>
        <end position="186"/>
    </location>
</feature>
<name>A0A0M0KJ70_ALKHA</name>
<reference evidence="3" key="1">
    <citation type="submission" date="2015-08" db="EMBL/GenBank/DDBJ databases">
        <title>Complete DNA Sequence of Pseudomonas syringae pv. actinidiae, the Causal Agent of Kiwifruit Canker Disease.</title>
        <authorList>
            <person name="Rikkerink E.H.A."/>
            <person name="Fineran P.C."/>
        </authorList>
    </citation>
    <scope>NUCLEOTIDE SEQUENCE</scope>
    <source>
        <strain evidence="3">DSM 13666</strain>
    </source>
</reference>
<dbReference type="PANTHER" id="PTHR34475">
    <property type="match status" value="1"/>
</dbReference>
<protein>
    <submittedName>
        <fullName evidence="3">Transcriptional regulator</fullName>
    </submittedName>
</protein>
<evidence type="ECO:0000313" key="3">
    <source>
        <dbReference type="EMBL" id="KOO38824.1"/>
    </source>
</evidence>
<dbReference type="InterPro" id="IPR001387">
    <property type="entry name" value="Cro/C1-type_HTH"/>
</dbReference>
<dbReference type="EMBL" id="LILD01000001">
    <property type="protein sequence ID" value="KOO38824.1"/>
    <property type="molecule type" value="Genomic_DNA"/>
</dbReference>
<dbReference type="Gene3D" id="1.10.260.40">
    <property type="entry name" value="lambda repressor-like DNA-binding domains"/>
    <property type="match status" value="1"/>
</dbReference>
<dbReference type="CDD" id="cd00093">
    <property type="entry name" value="HTH_XRE"/>
    <property type="match status" value="1"/>
</dbReference>
<dbReference type="GO" id="GO:0003677">
    <property type="term" value="F:DNA binding"/>
    <property type="evidence" value="ECO:0007669"/>
    <property type="project" value="InterPro"/>
</dbReference>
<dbReference type="InterPro" id="IPR010982">
    <property type="entry name" value="Lambda_DNA-bd_dom_sf"/>
</dbReference>
<proteinExistence type="predicted"/>
<dbReference type="SMART" id="SM00530">
    <property type="entry name" value="HTH_XRE"/>
    <property type="match status" value="1"/>
</dbReference>
<dbReference type="AlphaFoldDB" id="A0A0M0KJ70"/>
<gene>
    <name evidence="3" type="ORF">AMD02_08050</name>
</gene>
<dbReference type="InterPro" id="IPR050400">
    <property type="entry name" value="Bact_Cytoskel_RodZ"/>
</dbReference>
<feature type="domain" description="HTH cro/C1-type" evidence="2">
    <location>
        <begin position="7"/>
        <end position="68"/>
    </location>
</feature>
<sequence>MSELGQRLREIREEKQLSLDDLQRTTKIQKRYLLAIEEGRYDVLPGVFYARAFIKTYAEAVGLDPEQLFDEFSNELPNPQKDLPDRPARSERMKRTAPPVPKKKSKLFSLLPMVAAVAAILLLAIGIWYFAQGNDRAQEPPPEEHDVEAEVGEDPGVEEVEEEEEQPKDNGSDAAEDEQAEEADESELVHIESVGNRSYYELSGTDRFDVEITFDGTSYVAIENGLGNTFFAANAGEGDEQTYDFSGEEEIEFNFGASTFVNLTINDEAFEFPLDTPHQRVNIVFNPSER</sequence>
<dbReference type="Pfam" id="PF13413">
    <property type="entry name" value="HTH_25"/>
    <property type="match status" value="1"/>
</dbReference>
<dbReference type="InterPro" id="IPR025194">
    <property type="entry name" value="RodZ-like_C"/>
</dbReference>
<evidence type="ECO:0000259" key="2">
    <source>
        <dbReference type="SMART" id="SM00530"/>
    </source>
</evidence>
<comment type="caution">
    <text evidence="3">The sequence shown here is derived from an EMBL/GenBank/DDBJ whole genome shotgun (WGS) entry which is preliminary data.</text>
</comment>
<feature type="compositionally biased region" description="Basic and acidic residues" evidence="1">
    <location>
        <begin position="82"/>
        <end position="94"/>
    </location>
</feature>